<gene>
    <name evidence="1" type="ORF">S06H3_53945</name>
</gene>
<evidence type="ECO:0008006" key="2">
    <source>
        <dbReference type="Google" id="ProtNLM"/>
    </source>
</evidence>
<proteinExistence type="predicted"/>
<dbReference type="Pfam" id="PF05559">
    <property type="entry name" value="DUF763"/>
    <property type="match status" value="1"/>
</dbReference>
<dbReference type="PANTHER" id="PTHR38597">
    <property type="entry name" value="BLL3834 PROTEIN"/>
    <property type="match status" value="1"/>
</dbReference>
<dbReference type="InterPro" id="IPR008482">
    <property type="entry name" value="DUF763"/>
</dbReference>
<accession>X1QVC6</accession>
<evidence type="ECO:0000313" key="1">
    <source>
        <dbReference type="EMBL" id="GAI58756.1"/>
    </source>
</evidence>
<sequence length="242" mass="27273">PPWLFGRMSQLAREIAIVIVDEFGPEEMLRRLSDPFWFQAFGCVLGYDWHSSGVTTTVCGALKEGMRGLEKEVGLFIAGGKGKTSRKTPAQIENYGHLLKVNPSPLIYASRMSAKVDNSALQDGYQLYHHTFFFTKDGSWAVIQQGMNEVNRYARRYHWLGEKVVDFVCEPEAAICSQARGEALNLVASESTQARNVITDIAAEEKPENIVTQLKKLKTLNLPRRPYISLEDIHPDRLSKLN</sequence>
<feature type="non-terminal residue" evidence="1">
    <location>
        <position position="1"/>
    </location>
</feature>
<dbReference type="PANTHER" id="PTHR38597:SF1">
    <property type="entry name" value="BLL3834 PROTEIN"/>
    <property type="match status" value="1"/>
</dbReference>
<dbReference type="EMBL" id="BARV01034447">
    <property type="protein sequence ID" value="GAI58756.1"/>
    <property type="molecule type" value="Genomic_DNA"/>
</dbReference>
<name>X1QVC6_9ZZZZ</name>
<protein>
    <recommendedName>
        <fullName evidence="2">DUF763 domain-containing protein</fullName>
    </recommendedName>
</protein>
<feature type="non-terminal residue" evidence="1">
    <location>
        <position position="242"/>
    </location>
</feature>
<dbReference type="AlphaFoldDB" id="X1QVC6"/>
<comment type="caution">
    <text evidence="1">The sequence shown here is derived from an EMBL/GenBank/DDBJ whole genome shotgun (WGS) entry which is preliminary data.</text>
</comment>
<reference evidence="1" key="1">
    <citation type="journal article" date="2014" name="Front. Microbiol.">
        <title>High frequency of phylogenetically diverse reductive dehalogenase-homologous genes in deep subseafloor sedimentary metagenomes.</title>
        <authorList>
            <person name="Kawai M."/>
            <person name="Futagami T."/>
            <person name="Toyoda A."/>
            <person name="Takaki Y."/>
            <person name="Nishi S."/>
            <person name="Hori S."/>
            <person name="Arai W."/>
            <person name="Tsubouchi T."/>
            <person name="Morono Y."/>
            <person name="Uchiyama I."/>
            <person name="Ito T."/>
            <person name="Fujiyama A."/>
            <person name="Inagaki F."/>
            <person name="Takami H."/>
        </authorList>
    </citation>
    <scope>NUCLEOTIDE SEQUENCE</scope>
    <source>
        <strain evidence="1">Expedition CK06-06</strain>
    </source>
</reference>
<organism evidence="1">
    <name type="scientific">marine sediment metagenome</name>
    <dbReference type="NCBI Taxonomy" id="412755"/>
    <lineage>
        <taxon>unclassified sequences</taxon>
        <taxon>metagenomes</taxon>
        <taxon>ecological metagenomes</taxon>
    </lineage>
</organism>